<evidence type="ECO:0000256" key="5">
    <source>
        <dbReference type="ARBA" id="ARBA00023136"/>
    </source>
</evidence>
<accession>X0UFC4</accession>
<comment type="subcellular location">
    <subcellularLocation>
        <location evidence="1">Cell membrane</location>
        <topology evidence="1">Multi-pass membrane protein</topology>
    </subcellularLocation>
</comment>
<protein>
    <recommendedName>
        <fullName evidence="8">Polysaccharide biosynthesis protein C-terminal domain-containing protein</fullName>
    </recommendedName>
</protein>
<name>X0UFC4_9ZZZZ</name>
<feature type="transmembrane region" description="Helical" evidence="6">
    <location>
        <begin position="153"/>
        <end position="173"/>
    </location>
</feature>
<feature type="transmembrane region" description="Helical" evidence="6">
    <location>
        <begin position="105"/>
        <end position="123"/>
    </location>
</feature>
<gene>
    <name evidence="7" type="ORF">S01H1_30955</name>
</gene>
<organism evidence="7">
    <name type="scientific">marine sediment metagenome</name>
    <dbReference type="NCBI Taxonomy" id="412755"/>
    <lineage>
        <taxon>unclassified sequences</taxon>
        <taxon>metagenomes</taxon>
        <taxon>ecological metagenomes</taxon>
    </lineage>
</organism>
<feature type="non-terminal residue" evidence="7">
    <location>
        <position position="275"/>
    </location>
</feature>
<feature type="transmembrane region" description="Helical" evidence="6">
    <location>
        <begin position="12"/>
        <end position="29"/>
    </location>
</feature>
<evidence type="ECO:0000313" key="7">
    <source>
        <dbReference type="EMBL" id="GAF87215.1"/>
    </source>
</evidence>
<keyword evidence="2" id="KW-1003">Cell membrane</keyword>
<reference evidence="7" key="1">
    <citation type="journal article" date="2014" name="Front. Microbiol.">
        <title>High frequency of phylogenetically diverse reductive dehalogenase-homologous genes in deep subseafloor sedimentary metagenomes.</title>
        <authorList>
            <person name="Kawai M."/>
            <person name="Futagami T."/>
            <person name="Toyoda A."/>
            <person name="Takaki Y."/>
            <person name="Nishi S."/>
            <person name="Hori S."/>
            <person name="Arai W."/>
            <person name="Tsubouchi T."/>
            <person name="Morono Y."/>
            <person name="Uchiyama I."/>
            <person name="Ito T."/>
            <person name="Fujiyama A."/>
            <person name="Inagaki F."/>
            <person name="Takami H."/>
        </authorList>
    </citation>
    <scope>NUCLEOTIDE SEQUENCE</scope>
    <source>
        <strain evidence="7">Expedition CK06-06</strain>
    </source>
</reference>
<dbReference type="PANTHER" id="PTHR30250">
    <property type="entry name" value="PST FAMILY PREDICTED COLANIC ACID TRANSPORTER"/>
    <property type="match status" value="1"/>
</dbReference>
<dbReference type="InterPro" id="IPR050833">
    <property type="entry name" value="Poly_Biosynth_Transport"/>
</dbReference>
<evidence type="ECO:0000256" key="4">
    <source>
        <dbReference type="ARBA" id="ARBA00022989"/>
    </source>
</evidence>
<feature type="transmembrane region" description="Helical" evidence="6">
    <location>
        <begin position="179"/>
        <end position="205"/>
    </location>
</feature>
<evidence type="ECO:0000256" key="3">
    <source>
        <dbReference type="ARBA" id="ARBA00022692"/>
    </source>
</evidence>
<dbReference type="Pfam" id="PF13440">
    <property type="entry name" value="Polysacc_synt_3"/>
    <property type="match status" value="1"/>
</dbReference>
<evidence type="ECO:0000256" key="1">
    <source>
        <dbReference type="ARBA" id="ARBA00004651"/>
    </source>
</evidence>
<keyword evidence="3 6" id="KW-0812">Transmembrane</keyword>
<keyword evidence="5 6" id="KW-0472">Membrane</keyword>
<feature type="transmembrane region" description="Helical" evidence="6">
    <location>
        <begin position="49"/>
        <end position="70"/>
    </location>
</feature>
<feature type="transmembrane region" description="Helical" evidence="6">
    <location>
        <begin position="256"/>
        <end position="274"/>
    </location>
</feature>
<dbReference type="AlphaFoldDB" id="X0UFC4"/>
<sequence length="275" mass="31115">TKRLNEMIKIAFTYGVLFSTIGAILLFLLKDIVANSIFKDSGLINCLTYGSWLIIPLTIITIFNGLYRGFKQLQYPVISNEIIRRIIFSIIIIIFAYLNFKNTPIVIASLLFAQILVVFYLIGKVTTLKIDFKDILLIPIDNTLKEKKVKKEFFTYSSTLILISFMNIILHRIDKVMLGIYMTSEIVGIYSIASTVAGLITFLLVSSNMIFSSVISELYSVNKIKMLGDLYSTITKWIIIFTLPIVISIVFFSDTIMIFFGKVYIIGSSALIILA</sequence>
<dbReference type="EMBL" id="BARS01019079">
    <property type="protein sequence ID" value="GAF87215.1"/>
    <property type="molecule type" value="Genomic_DNA"/>
</dbReference>
<feature type="transmembrane region" description="Helical" evidence="6">
    <location>
        <begin position="226"/>
        <end position="250"/>
    </location>
</feature>
<evidence type="ECO:0008006" key="8">
    <source>
        <dbReference type="Google" id="ProtNLM"/>
    </source>
</evidence>
<dbReference type="PANTHER" id="PTHR30250:SF27">
    <property type="entry name" value="POLYSACCHARIDE BIOSYNTHESIS PROTEIN"/>
    <property type="match status" value="1"/>
</dbReference>
<comment type="caution">
    <text evidence="7">The sequence shown here is derived from an EMBL/GenBank/DDBJ whole genome shotgun (WGS) entry which is preliminary data.</text>
</comment>
<feature type="non-terminal residue" evidence="7">
    <location>
        <position position="1"/>
    </location>
</feature>
<keyword evidence="4 6" id="KW-1133">Transmembrane helix</keyword>
<feature type="transmembrane region" description="Helical" evidence="6">
    <location>
        <begin position="82"/>
        <end position="99"/>
    </location>
</feature>
<evidence type="ECO:0000256" key="2">
    <source>
        <dbReference type="ARBA" id="ARBA00022475"/>
    </source>
</evidence>
<evidence type="ECO:0000256" key="6">
    <source>
        <dbReference type="SAM" id="Phobius"/>
    </source>
</evidence>
<proteinExistence type="predicted"/>
<dbReference type="GO" id="GO:0005886">
    <property type="term" value="C:plasma membrane"/>
    <property type="evidence" value="ECO:0007669"/>
    <property type="project" value="UniProtKB-SubCell"/>
</dbReference>